<reference evidence="2" key="1">
    <citation type="journal article" date="2021" name="IMA Fungus">
        <title>Genomic characterization of three marine fungi, including Emericellopsis atlantica sp. nov. with signatures of a generalist lifestyle and marine biomass degradation.</title>
        <authorList>
            <person name="Hagestad O.C."/>
            <person name="Hou L."/>
            <person name="Andersen J.H."/>
            <person name="Hansen E.H."/>
            <person name="Altermark B."/>
            <person name="Li C."/>
            <person name="Kuhnert E."/>
            <person name="Cox R.J."/>
            <person name="Crous P.W."/>
            <person name="Spatafora J.W."/>
            <person name="Lail K."/>
            <person name="Amirebrahimi M."/>
            <person name="Lipzen A."/>
            <person name="Pangilinan J."/>
            <person name="Andreopoulos W."/>
            <person name="Hayes R.D."/>
            <person name="Ng V."/>
            <person name="Grigoriev I.V."/>
            <person name="Jackson S.A."/>
            <person name="Sutton T.D.S."/>
            <person name="Dobson A.D.W."/>
            <person name="Rama T."/>
        </authorList>
    </citation>
    <scope>NUCLEOTIDE SEQUENCE</scope>
    <source>
        <strain evidence="2">TRa3180A</strain>
    </source>
</reference>
<name>A0A9P8CI50_9HELO</name>
<dbReference type="PANTHER" id="PTHR43591">
    <property type="entry name" value="METHYLTRANSFERASE"/>
    <property type="match status" value="1"/>
</dbReference>
<protein>
    <submittedName>
        <fullName evidence="2">Demethylmenaquinone methyltransferase</fullName>
    </submittedName>
</protein>
<dbReference type="CDD" id="cd02440">
    <property type="entry name" value="AdoMet_MTases"/>
    <property type="match status" value="1"/>
</dbReference>
<dbReference type="InterPro" id="IPR029063">
    <property type="entry name" value="SAM-dependent_MTases_sf"/>
</dbReference>
<dbReference type="GO" id="GO:0008168">
    <property type="term" value="F:methyltransferase activity"/>
    <property type="evidence" value="ECO:0007669"/>
    <property type="project" value="UniProtKB-KW"/>
</dbReference>
<feature type="region of interest" description="Disordered" evidence="1">
    <location>
        <begin position="1"/>
        <end position="33"/>
    </location>
</feature>
<dbReference type="Pfam" id="PF13489">
    <property type="entry name" value="Methyltransf_23"/>
    <property type="match status" value="1"/>
</dbReference>
<dbReference type="Proteomes" id="UP000887226">
    <property type="component" value="Unassembled WGS sequence"/>
</dbReference>
<dbReference type="OrthoDB" id="2013972at2759"/>
<accession>A0A9P8CI50</accession>
<dbReference type="Gene3D" id="3.40.50.150">
    <property type="entry name" value="Vaccinia Virus protein VP39"/>
    <property type="match status" value="1"/>
</dbReference>
<proteinExistence type="predicted"/>
<comment type="caution">
    <text evidence="2">The sequence shown here is derived from an EMBL/GenBank/DDBJ whole genome shotgun (WGS) entry which is preliminary data.</text>
</comment>
<keyword evidence="2" id="KW-0808">Transferase</keyword>
<keyword evidence="2" id="KW-0489">Methyltransferase</keyword>
<evidence type="ECO:0000313" key="3">
    <source>
        <dbReference type="Proteomes" id="UP000887226"/>
    </source>
</evidence>
<evidence type="ECO:0000256" key="1">
    <source>
        <dbReference type="SAM" id="MobiDB-lite"/>
    </source>
</evidence>
<dbReference type="GO" id="GO:0032259">
    <property type="term" value="P:methylation"/>
    <property type="evidence" value="ECO:0007669"/>
    <property type="project" value="UniProtKB-KW"/>
</dbReference>
<sequence length="380" mass="42757">MADLAPPEQEEEEKEQLQNTPRAESPTAVIGSHNVARLLKDTDDDSNTEAEEITSYYHRASGAQTIFRHPRNDDDTINSTRSLYASEVVYIMIHGRRYCKDYFMPNDIKEQERLLMLNHVFLHVFDGRNTTVPLNDRMKILDVGCGTGEWAMAIAEEYPNSEVIGTDIAPIQSSAAPLNAFFELDDAEADGGWTYSDDDFDLVHFRYMKGAFLSWKDVYLQAYRVLKPGAYIEVVDFDDHKRIGRFFGPDSGVPRWLEALEKGTEKSGRSRGITHLEPECLTALGFVDVENHVYTIPIGLRPDDPKAQAIGIQFLSNILKGMEGICLRILTEQMGWSYSEIHAVLDEIGRATWEIATDAEAAGRIGFELEVKVTTGRKPG</sequence>
<keyword evidence="3" id="KW-1185">Reference proteome</keyword>
<evidence type="ECO:0000313" key="2">
    <source>
        <dbReference type="EMBL" id="KAG9246136.1"/>
    </source>
</evidence>
<dbReference type="AlphaFoldDB" id="A0A9P8CI50"/>
<organism evidence="2 3">
    <name type="scientific">Calycina marina</name>
    <dbReference type="NCBI Taxonomy" id="1763456"/>
    <lineage>
        <taxon>Eukaryota</taxon>
        <taxon>Fungi</taxon>
        <taxon>Dikarya</taxon>
        <taxon>Ascomycota</taxon>
        <taxon>Pezizomycotina</taxon>
        <taxon>Leotiomycetes</taxon>
        <taxon>Helotiales</taxon>
        <taxon>Pezizellaceae</taxon>
        <taxon>Calycina</taxon>
    </lineage>
</organism>
<gene>
    <name evidence="2" type="ORF">BJ878DRAFT_311266</name>
</gene>
<dbReference type="PANTHER" id="PTHR43591:SF105">
    <property type="entry name" value="METHYLTRANSFERASE DOMAIN-CONTAINING PROTEIN-RELATED"/>
    <property type="match status" value="1"/>
</dbReference>
<dbReference type="SUPFAM" id="SSF53335">
    <property type="entry name" value="S-adenosyl-L-methionine-dependent methyltransferases"/>
    <property type="match status" value="1"/>
</dbReference>
<dbReference type="EMBL" id="MU253816">
    <property type="protein sequence ID" value="KAG9246136.1"/>
    <property type="molecule type" value="Genomic_DNA"/>
</dbReference>